<evidence type="ECO:0000313" key="1">
    <source>
        <dbReference type="EMBL" id="SHL22019.1"/>
    </source>
</evidence>
<gene>
    <name evidence="1" type="ORF">SAMN05216463_13322</name>
</gene>
<proteinExistence type="predicted"/>
<organism evidence="1 2">
    <name type="scientific">Xylanibacter ruminicola</name>
    <name type="common">Prevotella ruminicola</name>
    <dbReference type="NCBI Taxonomy" id="839"/>
    <lineage>
        <taxon>Bacteria</taxon>
        <taxon>Pseudomonadati</taxon>
        <taxon>Bacteroidota</taxon>
        <taxon>Bacteroidia</taxon>
        <taxon>Bacteroidales</taxon>
        <taxon>Prevotellaceae</taxon>
        <taxon>Xylanibacter</taxon>
    </lineage>
</organism>
<name>A0A1M6YVE8_XYLRU</name>
<dbReference type="EMBL" id="FRBD01000033">
    <property type="protein sequence ID" value="SHL22019.1"/>
    <property type="molecule type" value="Genomic_DNA"/>
</dbReference>
<dbReference type="AlphaFoldDB" id="A0A1M6YVE8"/>
<protein>
    <submittedName>
        <fullName evidence="1">Uncharacterized protein</fullName>
    </submittedName>
</protein>
<accession>A0A1M6YVE8</accession>
<dbReference type="Proteomes" id="UP000184130">
    <property type="component" value="Unassembled WGS sequence"/>
</dbReference>
<evidence type="ECO:0000313" key="2">
    <source>
        <dbReference type="Proteomes" id="UP000184130"/>
    </source>
</evidence>
<sequence>MQIILASAKIMNDRSATKGDACQSKKILWAIANFCMIEGKIPRIFRSLPLSF</sequence>
<reference evidence="1 2" key="1">
    <citation type="submission" date="2016-11" db="EMBL/GenBank/DDBJ databases">
        <authorList>
            <person name="Jaros S."/>
            <person name="Januszkiewicz K."/>
            <person name="Wedrychowicz H."/>
        </authorList>
    </citation>
    <scope>NUCLEOTIDE SEQUENCE [LARGE SCALE GENOMIC DNA]</scope>
    <source>
        <strain evidence="1 2">KHT3</strain>
    </source>
</reference>